<dbReference type="Proteomes" id="UP000547209">
    <property type="component" value="Unassembled WGS sequence"/>
</dbReference>
<sequence>MVNFEICESTRQWCRYTEFYVEHRQRMIEGYLVKDALADVKNCMRHGRAAILTDESGEAIGIGSFVLGVESEKFADKNIAVLGNSFFVEKYRSNRTFVRGLQTLAEQIADMNGDVKEVRIPTASGNPYTNGLYRKIARQTGTMETRYGTFQIYSASYDEFASFCDRFH</sequence>
<dbReference type="AlphaFoldDB" id="A0A7X0RU94"/>
<evidence type="ECO:0008006" key="3">
    <source>
        <dbReference type="Google" id="ProtNLM"/>
    </source>
</evidence>
<proteinExistence type="predicted"/>
<protein>
    <recommendedName>
        <fullName evidence="3">N-acetyltransferase domain-containing protein</fullName>
    </recommendedName>
</protein>
<comment type="caution">
    <text evidence="1">The sequence shown here is derived from an EMBL/GenBank/DDBJ whole genome shotgun (WGS) entry which is preliminary data.</text>
</comment>
<gene>
    <name evidence="1" type="ORF">H7C19_16230</name>
</gene>
<dbReference type="RefSeq" id="WP_185143695.1">
    <property type="nucleotide sequence ID" value="NZ_JACJVP010000025.1"/>
</dbReference>
<evidence type="ECO:0000313" key="1">
    <source>
        <dbReference type="EMBL" id="MBB6672229.1"/>
    </source>
</evidence>
<organism evidence="1 2">
    <name type="scientific">Cohnella nanjingensis</name>
    <dbReference type="NCBI Taxonomy" id="1387779"/>
    <lineage>
        <taxon>Bacteria</taxon>
        <taxon>Bacillati</taxon>
        <taxon>Bacillota</taxon>
        <taxon>Bacilli</taxon>
        <taxon>Bacillales</taxon>
        <taxon>Paenibacillaceae</taxon>
        <taxon>Cohnella</taxon>
    </lineage>
</organism>
<evidence type="ECO:0000313" key="2">
    <source>
        <dbReference type="Proteomes" id="UP000547209"/>
    </source>
</evidence>
<accession>A0A7X0RU94</accession>
<reference evidence="1 2" key="1">
    <citation type="submission" date="2020-08" db="EMBL/GenBank/DDBJ databases">
        <title>Cohnella phylogeny.</title>
        <authorList>
            <person name="Dunlap C."/>
        </authorList>
    </citation>
    <scope>NUCLEOTIDE SEQUENCE [LARGE SCALE GENOMIC DNA]</scope>
    <source>
        <strain evidence="1 2">DSM 28246</strain>
    </source>
</reference>
<keyword evidence="2" id="KW-1185">Reference proteome</keyword>
<dbReference type="EMBL" id="JACJVP010000025">
    <property type="protein sequence ID" value="MBB6672229.1"/>
    <property type="molecule type" value="Genomic_DNA"/>
</dbReference>
<name>A0A7X0RU94_9BACL</name>